<keyword evidence="2" id="KW-1185">Reference proteome</keyword>
<evidence type="ECO:0000313" key="1">
    <source>
        <dbReference type="EMBL" id="TWP52785.1"/>
    </source>
</evidence>
<evidence type="ECO:0000313" key="2">
    <source>
        <dbReference type="Proteomes" id="UP000316639"/>
    </source>
</evidence>
<name>A0A563EYI4_9PSEU</name>
<accession>A0A563EYI4</accession>
<comment type="caution">
    <text evidence="1">The sequence shown here is derived from an EMBL/GenBank/DDBJ whole genome shotgun (WGS) entry which is preliminary data.</text>
</comment>
<dbReference type="EMBL" id="VOBR01000004">
    <property type="protein sequence ID" value="TWP52785.1"/>
    <property type="molecule type" value="Genomic_DNA"/>
</dbReference>
<protein>
    <submittedName>
        <fullName evidence="1">Uncharacterized protein</fullName>
    </submittedName>
</protein>
<dbReference type="AlphaFoldDB" id="A0A563EYI4"/>
<proteinExistence type="predicted"/>
<organism evidence="1 2">
    <name type="scientific">Lentzea tibetensis</name>
    <dbReference type="NCBI Taxonomy" id="2591470"/>
    <lineage>
        <taxon>Bacteria</taxon>
        <taxon>Bacillati</taxon>
        <taxon>Actinomycetota</taxon>
        <taxon>Actinomycetes</taxon>
        <taxon>Pseudonocardiales</taxon>
        <taxon>Pseudonocardiaceae</taxon>
        <taxon>Lentzea</taxon>
    </lineage>
</organism>
<dbReference type="Proteomes" id="UP000316639">
    <property type="component" value="Unassembled WGS sequence"/>
</dbReference>
<dbReference type="RefSeq" id="WP_146350040.1">
    <property type="nucleotide sequence ID" value="NZ_VOBR01000004.1"/>
</dbReference>
<reference evidence="1 2" key="1">
    <citation type="submission" date="2019-07" db="EMBL/GenBank/DDBJ databases">
        <title>Lentzea xizangensis sp. nov., isolated from Qinghai-Tibetan Plateau Soils.</title>
        <authorList>
            <person name="Huang J."/>
        </authorList>
    </citation>
    <scope>NUCLEOTIDE SEQUENCE [LARGE SCALE GENOMIC DNA]</scope>
    <source>
        <strain evidence="1 2">FXJ1.1311</strain>
    </source>
</reference>
<gene>
    <name evidence="1" type="ORF">FKR81_06555</name>
</gene>
<sequence>MRSRDATRAQPRWATMRDMDATTVRMPDAETVEEVLKLASRAPTFDAVPPARWRIGADRLELLTTRMDPVALIACGAALHHVRIGLSALGWSCRVHRKPKGDHLATVFPRWELDPFSNEVASAAAVSLRRSDARTFSDQEVPISALTWLLQAAQAEGASLVPVSKGNGVVLSLVAESDDLALLRGGEALSSVLLAATVWGLASHVRIDGDAVLIRVGWQWPNAEPLPHSAR</sequence>
<dbReference type="OrthoDB" id="8156917at2"/>